<evidence type="ECO:0000313" key="1">
    <source>
        <dbReference type="EMBL" id="KAK9703680.1"/>
    </source>
</evidence>
<dbReference type="Proteomes" id="UP001458880">
    <property type="component" value="Unassembled WGS sequence"/>
</dbReference>
<dbReference type="EMBL" id="JASPKY010000365">
    <property type="protein sequence ID" value="KAK9703680.1"/>
    <property type="molecule type" value="Genomic_DNA"/>
</dbReference>
<sequence>MRRIVLERIDEKVATRPKKETTNCAKRNTASLNNKRFGNKLRENLNIDKNSGILRMAWHWRPTSQQKRQRRYRIPSMSASSVSVAAKYKPPHPFVQFRIYQISTIGLVSRFSKS</sequence>
<protein>
    <submittedName>
        <fullName evidence="1">Uncharacterized protein</fullName>
    </submittedName>
</protein>
<reference evidence="1 2" key="1">
    <citation type="journal article" date="2024" name="BMC Genomics">
        <title>De novo assembly and annotation of Popillia japonica's genome with initial clues to its potential as an invasive pest.</title>
        <authorList>
            <person name="Cucini C."/>
            <person name="Boschi S."/>
            <person name="Funari R."/>
            <person name="Cardaioli E."/>
            <person name="Iannotti N."/>
            <person name="Marturano G."/>
            <person name="Paoli F."/>
            <person name="Bruttini M."/>
            <person name="Carapelli A."/>
            <person name="Frati F."/>
            <person name="Nardi F."/>
        </authorList>
    </citation>
    <scope>NUCLEOTIDE SEQUENCE [LARGE SCALE GENOMIC DNA]</scope>
    <source>
        <strain evidence="1">DMR45628</strain>
    </source>
</reference>
<evidence type="ECO:0000313" key="2">
    <source>
        <dbReference type="Proteomes" id="UP001458880"/>
    </source>
</evidence>
<dbReference type="AlphaFoldDB" id="A0AAW1JJW2"/>
<accession>A0AAW1JJW2</accession>
<keyword evidence="2" id="KW-1185">Reference proteome</keyword>
<proteinExistence type="predicted"/>
<comment type="caution">
    <text evidence="1">The sequence shown here is derived from an EMBL/GenBank/DDBJ whole genome shotgun (WGS) entry which is preliminary data.</text>
</comment>
<gene>
    <name evidence="1" type="ORF">QE152_g29179</name>
</gene>
<organism evidence="1 2">
    <name type="scientific">Popillia japonica</name>
    <name type="common">Japanese beetle</name>
    <dbReference type="NCBI Taxonomy" id="7064"/>
    <lineage>
        <taxon>Eukaryota</taxon>
        <taxon>Metazoa</taxon>
        <taxon>Ecdysozoa</taxon>
        <taxon>Arthropoda</taxon>
        <taxon>Hexapoda</taxon>
        <taxon>Insecta</taxon>
        <taxon>Pterygota</taxon>
        <taxon>Neoptera</taxon>
        <taxon>Endopterygota</taxon>
        <taxon>Coleoptera</taxon>
        <taxon>Polyphaga</taxon>
        <taxon>Scarabaeiformia</taxon>
        <taxon>Scarabaeidae</taxon>
        <taxon>Rutelinae</taxon>
        <taxon>Popillia</taxon>
    </lineage>
</organism>
<name>A0AAW1JJW2_POPJA</name>